<evidence type="ECO:0000256" key="1">
    <source>
        <dbReference type="ARBA" id="ARBA00004141"/>
    </source>
</evidence>
<evidence type="ECO:0000256" key="5">
    <source>
        <dbReference type="ARBA" id="ARBA00023136"/>
    </source>
</evidence>
<protein>
    <recommendedName>
        <fullName evidence="6">Protein YIPF</fullName>
    </recommendedName>
</protein>
<dbReference type="PANTHER" id="PTHR12822">
    <property type="entry name" value="PROTEIN YIPF"/>
    <property type="match status" value="1"/>
</dbReference>
<dbReference type="GO" id="GO:0016192">
    <property type="term" value="P:vesicle-mediated transport"/>
    <property type="evidence" value="ECO:0007669"/>
    <property type="project" value="InterPro"/>
</dbReference>
<comment type="similarity">
    <text evidence="2 6">Belongs to the YIP1 family.</text>
</comment>
<keyword evidence="5 6" id="KW-0472">Membrane</keyword>
<feature type="transmembrane region" description="Helical" evidence="6">
    <location>
        <begin position="118"/>
        <end position="138"/>
    </location>
</feature>
<evidence type="ECO:0000259" key="7">
    <source>
        <dbReference type="Pfam" id="PF04893"/>
    </source>
</evidence>
<reference evidence="8" key="1">
    <citation type="submission" date="2021-04" db="EMBL/GenBank/DDBJ databases">
        <authorList>
            <person name="Chebbi M.A.C M."/>
        </authorList>
    </citation>
    <scope>NUCLEOTIDE SEQUENCE</scope>
</reference>
<comment type="caution">
    <text evidence="8">The sequence shown here is derived from an EMBL/GenBank/DDBJ whole genome shotgun (WGS) entry which is preliminary data.</text>
</comment>
<organism evidence="8 9">
    <name type="scientific">Cotesia congregata</name>
    <name type="common">Parasitoid wasp</name>
    <name type="synonym">Apanteles congregatus</name>
    <dbReference type="NCBI Taxonomy" id="51543"/>
    <lineage>
        <taxon>Eukaryota</taxon>
        <taxon>Metazoa</taxon>
        <taxon>Ecdysozoa</taxon>
        <taxon>Arthropoda</taxon>
        <taxon>Hexapoda</taxon>
        <taxon>Insecta</taxon>
        <taxon>Pterygota</taxon>
        <taxon>Neoptera</taxon>
        <taxon>Endopterygota</taxon>
        <taxon>Hymenoptera</taxon>
        <taxon>Apocrita</taxon>
        <taxon>Ichneumonoidea</taxon>
        <taxon>Braconidae</taxon>
        <taxon>Microgastrinae</taxon>
        <taxon>Cotesia</taxon>
    </lineage>
</organism>
<dbReference type="OrthoDB" id="10256463at2759"/>
<feature type="transmembrane region" description="Helical" evidence="6">
    <location>
        <begin position="205"/>
        <end position="226"/>
    </location>
</feature>
<proteinExistence type="inferred from homology"/>
<sequence length="312" mass="35834">MSDPFNKPDNTPFISVENYSTDDIFSGRDRMNLNYEPSVQQNITIHQTETDLKNDIEGFSDSSNTNNAKDNKMFWTLEFYQQFFNVDSHEVFERIKKSMLPKSDNNYLLSHIKPNPDLYGPFWISVTLIFVVAISGNFANYLQTANNGKYHWKYDFHLVSYAAITICLYVWLLPLSIWSGIRWGNNAQEDILQSQLTKTTQDLRILDLLCLYGYSLSIYIPVAILWTIQIGWFQWLLVGVASLMSGGVLLRCLIPLIKSKQKPIFIAVILGMHLLLAAGFMLYFFHVPDRKVTSELTHSQSSTEAIISTKNN</sequence>
<dbReference type="Pfam" id="PF04893">
    <property type="entry name" value="Yip1"/>
    <property type="match status" value="1"/>
</dbReference>
<feature type="transmembrane region" description="Helical" evidence="6">
    <location>
        <begin position="232"/>
        <end position="252"/>
    </location>
</feature>
<evidence type="ECO:0000313" key="8">
    <source>
        <dbReference type="EMBL" id="CAG5102716.1"/>
    </source>
</evidence>
<gene>
    <name evidence="8" type="ORF">HICCMSTLAB_LOCUS11148</name>
</gene>
<keyword evidence="3 6" id="KW-0812">Transmembrane</keyword>
<dbReference type="EMBL" id="CAJNRD030001123">
    <property type="protein sequence ID" value="CAG5102716.1"/>
    <property type="molecule type" value="Genomic_DNA"/>
</dbReference>
<dbReference type="PANTHER" id="PTHR12822:SF2">
    <property type="entry name" value="PROTEIN YIPF"/>
    <property type="match status" value="1"/>
</dbReference>
<accession>A0A8J2MXW4</accession>
<dbReference type="Proteomes" id="UP000786811">
    <property type="component" value="Unassembled WGS sequence"/>
</dbReference>
<dbReference type="AlphaFoldDB" id="A0A8J2MXW4"/>
<evidence type="ECO:0000256" key="4">
    <source>
        <dbReference type="ARBA" id="ARBA00022989"/>
    </source>
</evidence>
<dbReference type="InterPro" id="IPR039765">
    <property type="entry name" value="Yip5/YIPF1/YIPF2"/>
</dbReference>
<evidence type="ECO:0000256" key="6">
    <source>
        <dbReference type="RuleBase" id="RU361264"/>
    </source>
</evidence>
<comment type="subcellular location">
    <subcellularLocation>
        <location evidence="6">Golgi apparatus membrane</location>
        <topology evidence="6">Multi-pass membrane protein</topology>
    </subcellularLocation>
    <subcellularLocation>
        <location evidence="1">Membrane</location>
        <topology evidence="1">Multi-pass membrane protein</topology>
    </subcellularLocation>
</comment>
<dbReference type="GO" id="GO:0031267">
    <property type="term" value="F:small GTPase binding"/>
    <property type="evidence" value="ECO:0007669"/>
    <property type="project" value="InterPro"/>
</dbReference>
<keyword evidence="4 6" id="KW-1133">Transmembrane helix</keyword>
<evidence type="ECO:0000313" key="9">
    <source>
        <dbReference type="Proteomes" id="UP000786811"/>
    </source>
</evidence>
<evidence type="ECO:0000256" key="2">
    <source>
        <dbReference type="ARBA" id="ARBA00010596"/>
    </source>
</evidence>
<evidence type="ECO:0000256" key="3">
    <source>
        <dbReference type="ARBA" id="ARBA00022692"/>
    </source>
</evidence>
<dbReference type="InterPro" id="IPR006977">
    <property type="entry name" value="Yip1_dom"/>
</dbReference>
<feature type="domain" description="Yip1" evidence="7">
    <location>
        <begin position="111"/>
        <end position="279"/>
    </location>
</feature>
<feature type="transmembrane region" description="Helical" evidence="6">
    <location>
        <begin position="264"/>
        <end position="285"/>
    </location>
</feature>
<dbReference type="GO" id="GO:0000139">
    <property type="term" value="C:Golgi membrane"/>
    <property type="evidence" value="ECO:0007669"/>
    <property type="project" value="UniProtKB-SubCell"/>
</dbReference>
<keyword evidence="9" id="KW-1185">Reference proteome</keyword>
<feature type="transmembrane region" description="Helical" evidence="6">
    <location>
        <begin position="158"/>
        <end position="184"/>
    </location>
</feature>
<name>A0A8J2MXW4_COTCN</name>